<gene>
    <name evidence="4" type="ORF">NFG58_11765</name>
</gene>
<proteinExistence type="predicted"/>
<evidence type="ECO:0000259" key="3">
    <source>
        <dbReference type="PROSITE" id="PS51186"/>
    </source>
</evidence>
<dbReference type="RefSeq" id="WP_045992505.1">
    <property type="nucleotide sequence ID" value="NZ_CP098827.1"/>
</dbReference>
<keyword evidence="2" id="KW-0012">Acyltransferase</keyword>
<organism evidence="4">
    <name type="scientific">Halomonas sp. RT37</name>
    <dbReference type="NCBI Taxonomy" id="2950872"/>
    <lineage>
        <taxon>Bacteria</taxon>
        <taxon>Pseudomonadati</taxon>
        <taxon>Pseudomonadota</taxon>
        <taxon>Gammaproteobacteria</taxon>
        <taxon>Oceanospirillales</taxon>
        <taxon>Halomonadaceae</taxon>
        <taxon>Halomonas</taxon>
    </lineage>
</organism>
<name>A0AAU7KD27_9GAMM</name>
<dbReference type="PROSITE" id="PS51186">
    <property type="entry name" value="GNAT"/>
    <property type="match status" value="1"/>
</dbReference>
<dbReference type="PANTHER" id="PTHR43877">
    <property type="entry name" value="AMINOALKYLPHOSPHONATE N-ACETYLTRANSFERASE-RELATED-RELATED"/>
    <property type="match status" value="1"/>
</dbReference>
<dbReference type="InterPro" id="IPR000182">
    <property type="entry name" value="GNAT_dom"/>
</dbReference>
<dbReference type="SUPFAM" id="SSF55729">
    <property type="entry name" value="Acyl-CoA N-acyltransferases (Nat)"/>
    <property type="match status" value="1"/>
</dbReference>
<evidence type="ECO:0000256" key="2">
    <source>
        <dbReference type="ARBA" id="ARBA00023315"/>
    </source>
</evidence>
<dbReference type="CDD" id="cd04301">
    <property type="entry name" value="NAT_SF"/>
    <property type="match status" value="1"/>
</dbReference>
<reference evidence="4" key="1">
    <citation type="submission" date="2022-06" db="EMBL/GenBank/DDBJ databases">
        <title>A novel DMS-producing enzyme.</title>
        <authorList>
            <person name="Zhang Y."/>
        </authorList>
    </citation>
    <scope>NUCLEOTIDE SEQUENCE</scope>
    <source>
        <strain evidence="4">RT37</strain>
    </source>
</reference>
<protein>
    <submittedName>
        <fullName evidence="4">GNAT family N-acetyltransferase</fullName>
    </submittedName>
</protein>
<dbReference type="PANTHER" id="PTHR43877:SF2">
    <property type="entry name" value="AMINOALKYLPHOSPHONATE N-ACETYLTRANSFERASE-RELATED"/>
    <property type="match status" value="1"/>
</dbReference>
<evidence type="ECO:0000256" key="1">
    <source>
        <dbReference type="ARBA" id="ARBA00022679"/>
    </source>
</evidence>
<dbReference type="InterPro" id="IPR016181">
    <property type="entry name" value="Acyl_CoA_acyltransferase"/>
</dbReference>
<evidence type="ECO:0000313" key="4">
    <source>
        <dbReference type="EMBL" id="XBO69310.1"/>
    </source>
</evidence>
<keyword evidence="1" id="KW-0808">Transferase</keyword>
<dbReference type="Pfam" id="PF00583">
    <property type="entry name" value="Acetyltransf_1"/>
    <property type="match status" value="1"/>
</dbReference>
<dbReference type="GO" id="GO:0016747">
    <property type="term" value="F:acyltransferase activity, transferring groups other than amino-acyl groups"/>
    <property type="evidence" value="ECO:0007669"/>
    <property type="project" value="InterPro"/>
</dbReference>
<dbReference type="AlphaFoldDB" id="A0AAU7KD27"/>
<sequence length="153" mass="17010">MNHVRPACIADLQPLSELLDGYRVFYSQESDIQAARDFLQTRLALADSRLLVSDNEGVLEGFVQLYPTLSTVRVGPRWTLADLFVAPEARGKGIGRELMEAAANLAREQGVGQLTLNTQTHNHTAQALYESLNWQRNDAFYAYTLNLDDPAGT</sequence>
<feature type="domain" description="N-acetyltransferase" evidence="3">
    <location>
        <begin position="2"/>
        <end position="153"/>
    </location>
</feature>
<accession>A0AAU7KD27</accession>
<dbReference type="EMBL" id="CP098827">
    <property type="protein sequence ID" value="XBO69310.1"/>
    <property type="molecule type" value="Genomic_DNA"/>
</dbReference>
<dbReference type="Gene3D" id="3.40.630.30">
    <property type="match status" value="1"/>
</dbReference>
<dbReference type="InterPro" id="IPR050832">
    <property type="entry name" value="Bact_Acetyltransf"/>
</dbReference>